<dbReference type="PROSITE" id="PS51831">
    <property type="entry name" value="HD"/>
    <property type="match status" value="1"/>
</dbReference>
<proteinExistence type="inferred from homology"/>
<evidence type="ECO:0000259" key="7">
    <source>
        <dbReference type="PROSITE" id="PS51831"/>
    </source>
</evidence>
<sequence length="549" mass="63145">MRNVPQFARNQLHLLLRVGITIYPFSIGSCTDDFGDTLKYSGGNMSGIDFKQKISVQRPFGKPSSAEDEYDITRVFESDRGRIVNSAAIRRLQQKTQVFPLERNAAVRSRLTHSLEVQQVGRHIAKEVLNRFKQDKKITAYGLDKLLDPFESIVEMACLMHDIGNPPFGHFGESAINNWFTKQLDPNGGGSEPRGGDLCQVKVLRLREGENELNILRSKIRQDLSQFEGNAQAIRLVYTLLKLNLTYAQVACILKYTKPAYWSGDIPPSRHYLMKKPGFYLAEEDYVKELRRELNIGEFNRFPLTYIMEAADDISYCLADLEDAVEKNIFSVEQLYDHMMQEWGDVAHGDLFDKVVGGAFRQLGRGQGRRSSEDQFFMYLRVNTVGKLVPHAAQRFIENLPAVFSGSFNQSLLEDSSPACKLLQIFKNVAVKHVFNYPEVEQLELQGYRVISGLLDIYSPLLVMPQTAFTQLVAEDSHRQYPIETRLFHKLSTKHRLAYVESSERLRNLSPEQHEIYEYYYRARLIQDYISGMTDLYAYDEYRRLMAAE</sequence>
<dbReference type="FunFam" id="1.10.3410.10:FF:000001">
    <property type="entry name" value="Deoxyguanosinetriphosphate triphosphohydrolase"/>
    <property type="match status" value="1"/>
</dbReference>
<dbReference type="PANTHER" id="PTHR11373">
    <property type="entry name" value="DEOXYNUCLEOSIDE TRIPHOSPHATE TRIPHOSPHOHYDROLASE"/>
    <property type="match status" value="1"/>
</dbReference>
<evidence type="ECO:0000256" key="3">
    <source>
        <dbReference type="ARBA" id="ARBA00022801"/>
    </source>
</evidence>
<dbReference type="FunFam" id="1.10.3210.10:FF:000009">
    <property type="entry name" value="Deoxyguanosinetriphosphate triphosphohydrolase"/>
    <property type="match status" value="1"/>
</dbReference>
<dbReference type="InterPro" id="IPR006674">
    <property type="entry name" value="HD_domain"/>
</dbReference>
<dbReference type="GO" id="GO:0000287">
    <property type="term" value="F:magnesium ion binding"/>
    <property type="evidence" value="ECO:0007669"/>
    <property type="project" value="UniProtKB-UniRule"/>
</dbReference>
<organism evidence="8 9">
    <name type="scientific">Yersinia rohdei</name>
    <dbReference type="NCBI Taxonomy" id="29485"/>
    <lineage>
        <taxon>Bacteria</taxon>
        <taxon>Pseudomonadati</taxon>
        <taxon>Pseudomonadota</taxon>
        <taxon>Gammaproteobacteria</taxon>
        <taxon>Enterobacterales</taxon>
        <taxon>Yersiniaceae</taxon>
        <taxon>Yersinia</taxon>
    </lineage>
</organism>
<evidence type="ECO:0000256" key="5">
    <source>
        <dbReference type="ARBA" id="ARBA00056515"/>
    </source>
</evidence>
<evidence type="ECO:0000313" key="8">
    <source>
        <dbReference type="EMBL" id="CQI90490.1"/>
    </source>
</evidence>
<feature type="domain" description="HD" evidence="7">
    <location>
        <begin position="110"/>
        <end position="317"/>
    </location>
</feature>
<dbReference type="EMBL" id="CTKE01000009">
    <property type="protein sequence ID" value="CQI90490.1"/>
    <property type="molecule type" value="Genomic_DNA"/>
</dbReference>
<comment type="function">
    <text evidence="5 6">dGTPase preferentially hydrolyzes dGTP over the other canonical NTPs.</text>
</comment>
<gene>
    <name evidence="6 8" type="primary">dgt</name>
    <name evidence="8" type="ORF">ERS008555_02156</name>
</gene>
<accession>A0A0U1HT93</accession>
<reference evidence="8 9" key="1">
    <citation type="submission" date="2015-03" db="EMBL/GenBank/DDBJ databases">
        <authorList>
            <person name="Murphy D."/>
        </authorList>
    </citation>
    <scope>NUCLEOTIDE SEQUENCE [LARGE SCALE GENOMIC DNA]</scope>
    <source>
        <strain evidence="8 9">68/02</strain>
    </source>
</reference>
<comment type="cofactor">
    <cofactor evidence="1 6">
        <name>Mg(2+)</name>
        <dbReference type="ChEBI" id="CHEBI:18420"/>
    </cofactor>
</comment>
<dbReference type="FunFam" id="1.10.3210.10:FF:000010">
    <property type="entry name" value="Deoxyguanosinetriphosphate triphosphohydrolase"/>
    <property type="match status" value="1"/>
</dbReference>
<evidence type="ECO:0000256" key="6">
    <source>
        <dbReference type="HAMAP-Rule" id="MF_00030"/>
    </source>
</evidence>
<dbReference type="InterPro" id="IPR006261">
    <property type="entry name" value="dGTPase"/>
</dbReference>
<dbReference type="AlphaFoldDB" id="A0A0U1HT93"/>
<dbReference type="NCBIfam" id="NF003429">
    <property type="entry name" value="PRK04926.1"/>
    <property type="match status" value="1"/>
</dbReference>
<comment type="similarity">
    <text evidence="6">Belongs to the dGTPase family. Type 1 subfamily.</text>
</comment>
<dbReference type="CDD" id="cd00077">
    <property type="entry name" value="HDc"/>
    <property type="match status" value="1"/>
</dbReference>
<dbReference type="NCBIfam" id="TIGR01353">
    <property type="entry name" value="dGTP_triPase"/>
    <property type="match status" value="1"/>
</dbReference>
<dbReference type="Proteomes" id="UP000042054">
    <property type="component" value="Unassembled WGS sequence"/>
</dbReference>
<dbReference type="Pfam" id="PF01966">
    <property type="entry name" value="HD"/>
    <property type="match status" value="1"/>
</dbReference>
<name>A0A0U1HT93_YERRO</name>
<dbReference type="GO" id="GO:0008832">
    <property type="term" value="F:dGTPase activity"/>
    <property type="evidence" value="ECO:0007669"/>
    <property type="project" value="UniProtKB-UniRule"/>
</dbReference>
<dbReference type="PANTHER" id="PTHR11373:SF32">
    <property type="entry name" value="DEOXYGUANOSINETRIPHOSPHATE TRIPHOSPHOHYDROLASE"/>
    <property type="match status" value="1"/>
</dbReference>
<evidence type="ECO:0000256" key="1">
    <source>
        <dbReference type="ARBA" id="ARBA00001946"/>
    </source>
</evidence>
<dbReference type="STRING" id="29485.CH64_3357"/>
<evidence type="ECO:0000313" key="9">
    <source>
        <dbReference type="Proteomes" id="UP000042054"/>
    </source>
</evidence>
<dbReference type="Gene3D" id="1.10.3410.10">
    <property type="entry name" value="putative deoxyguanosinetriphosphate triphosphohydrolase like domain"/>
    <property type="match status" value="1"/>
</dbReference>
<dbReference type="GO" id="GO:0006203">
    <property type="term" value="P:dGTP catabolic process"/>
    <property type="evidence" value="ECO:0007669"/>
    <property type="project" value="InterPro"/>
</dbReference>
<dbReference type="InterPro" id="IPR003607">
    <property type="entry name" value="HD/PDEase_dom"/>
</dbReference>
<dbReference type="Pfam" id="PF13286">
    <property type="entry name" value="HD_assoc"/>
    <property type="match status" value="1"/>
</dbReference>
<dbReference type="SMART" id="SM00471">
    <property type="entry name" value="HDc"/>
    <property type="match status" value="1"/>
</dbReference>
<dbReference type="InterPro" id="IPR050135">
    <property type="entry name" value="dGTPase-like"/>
</dbReference>
<dbReference type="EC" id="3.1.5.1" evidence="6"/>
<dbReference type="PROSITE" id="PS51257">
    <property type="entry name" value="PROKAR_LIPOPROTEIN"/>
    <property type="match status" value="1"/>
</dbReference>
<dbReference type="InterPro" id="IPR026875">
    <property type="entry name" value="PHydrolase_assoc_dom"/>
</dbReference>
<protein>
    <recommendedName>
        <fullName evidence="6">Deoxyguanosinetriphosphate triphosphohydrolase</fullName>
        <shortName evidence="6">dGTP triphosphohydrolase</shortName>
        <shortName evidence="6">dGTPase</shortName>
        <ecNumber evidence="6">3.1.5.1</ecNumber>
    </recommendedName>
</protein>
<evidence type="ECO:0000256" key="4">
    <source>
        <dbReference type="ARBA" id="ARBA00022842"/>
    </source>
</evidence>
<dbReference type="InterPro" id="IPR023293">
    <property type="entry name" value="dGTP_triP_hydro_central_sf"/>
</dbReference>
<dbReference type="Gene3D" id="1.10.3210.10">
    <property type="entry name" value="Hypothetical protein af1432"/>
    <property type="match status" value="2"/>
</dbReference>
<comment type="subunit">
    <text evidence="2 6">Homotetramer.</text>
</comment>
<comment type="catalytic activity">
    <reaction evidence="6">
        <text>dGTP + H2O = 2'-deoxyguanosine + triphosphate + H(+)</text>
        <dbReference type="Rhea" id="RHEA:15193"/>
        <dbReference type="ChEBI" id="CHEBI:15377"/>
        <dbReference type="ChEBI" id="CHEBI:15378"/>
        <dbReference type="ChEBI" id="CHEBI:17172"/>
        <dbReference type="ChEBI" id="CHEBI:18036"/>
        <dbReference type="ChEBI" id="CHEBI:61429"/>
        <dbReference type="EC" id="3.1.5.1"/>
    </reaction>
</comment>
<dbReference type="InterPro" id="IPR020779">
    <property type="entry name" value="dNTPase_1"/>
</dbReference>
<keyword evidence="4 6" id="KW-0460">Magnesium</keyword>
<dbReference type="HAMAP" id="MF_00030">
    <property type="entry name" value="dGTPase_type1"/>
    <property type="match status" value="1"/>
</dbReference>
<evidence type="ECO:0000256" key="2">
    <source>
        <dbReference type="ARBA" id="ARBA00011881"/>
    </source>
</evidence>
<keyword evidence="3 6" id="KW-0378">Hydrolase</keyword>
<dbReference type="SUPFAM" id="SSF109604">
    <property type="entry name" value="HD-domain/PDEase-like"/>
    <property type="match status" value="1"/>
</dbReference>